<dbReference type="Pfam" id="PF13392">
    <property type="entry name" value="HNH_3"/>
    <property type="match status" value="1"/>
</dbReference>
<proteinExistence type="predicted"/>
<protein>
    <recommendedName>
        <fullName evidence="1">HNH nuclease domain-containing protein</fullName>
    </recommendedName>
</protein>
<comment type="caution">
    <text evidence="2">The sequence shown here is derived from an EMBL/GenBank/DDBJ whole genome shotgun (WGS) entry which is preliminary data.</text>
</comment>
<reference evidence="2 3" key="1">
    <citation type="submission" date="2016-06" db="EMBL/GenBank/DDBJ databases">
        <authorList>
            <person name="Kjaerup R.B."/>
            <person name="Dalgaard T.S."/>
            <person name="Juul-Madsen H.R."/>
        </authorList>
    </citation>
    <scope>NUCLEOTIDE SEQUENCE [LARGE SCALE GENOMIC DNA]</scope>
    <source>
        <strain evidence="2 3">ACS1953</strain>
    </source>
</reference>
<name>A0A1A1YK62_9MYCO</name>
<dbReference type="EMBL" id="LZHX01000087">
    <property type="protein sequence ID" value="OBF14406.1"/>
    <property type="molecule type" value="Genomic_DNA"/>
</dbReference>
<dbReference type="AlphaFoldDB" id="A0A1A1YK62"/>
<evidence type="ECO:0000259" key="1">
    <source>
        <dbReference type="Pfam" id="PF13392"/>
    </source>
</evidence>
<dbReference type="RefSeq" id="WP_064898983.1">
    <property type="nucleotide sequence ID" value="NZ_LZHX01000087.1"/>
</dbReference>
<sequence>MNIADTFWSNVDKSGDCWLWTRSTRGYRGYGRFQFDGHYVMAHRVAYILEVGPIPDGYQVDHLCRVRHCVRPSHLEAVTQYVNNMRSESVSAQAARQTQCIHGHDFTQANTYVTPDGRRQCRTCIADRLARHQRRRRAAA</sequence>
<dbReference type="InterPro" id="IPR044930">
    <property type="entry name" value="Homing_endonuclease_His-Me"/>
</dbReference>
<dbReference type="SUPFAM" id="SSF54060">
    <property type="entry name" value="His-Me finger endonucleases"/>
    <property type="match status" value="1"/>
</dbReference>
<feature type="domain" description="HNH nuclease" evidence="1">
    <location>
        <begin position="41"/>
        <end position="84"/>
    </location>
</feature>
<dbReference type="InterPro" id="IPR044925">
    <property type="entry name" value="His-Me_finger_sf"/>
</dbReference>
<dbReference type="Proteomes" id="UP000093779">
    <property type="component" value="Unassembled WGS sequence"/>
</dbReference>
<accession>A0A1A1YK62</accession>
<dbReference type="GO" id="GO:0004519">
    <property type="term" value="F:endonuclease activity"/>
    <property type="evidence" value="ECO:0007669"/>
    <property type="project" value="InterPro"/>
</dbReference>
<evidence type="ECO:0000313" key="2">
    <source>
        <dbReference type="EMBL" id="OBF14406.1"/>
    </source>
</evidence>
<dbReference type="InterPro" id="IPR003615">
    <property type="entry name" value="HNH_nuc"/>
</dbReference>
<organism evidence="2 3">
    <name type="scientific">Mycolicibacterium conceptionense</name>
    <dbReference type="NCBI Taxonomy" id="451644"/>
    <lineage>
        <taxon>Bacteria</taxon>
        <taxon>Bacillati</taxon>
        <taxon>Actinomycetota</taxon>
        <taxon>Actinomycetes</taxon>
        <taxon>Mycobacteriales</taxon>
        <taxon>Mycobacteriaceae</taxon>
        <taxon>Mycolicibacterium</taxon>
    </lineage>
</organism>
<gene>
    <name evidence="2" type="ORF">A5726_24920</name>
</gene>
<dbReference type="Gene3D" id="3.90.75.10">
    <property type="entry name" value="Homing Intron 3 (I-ppo) Encoded Endonuclease, Chain A"/>
    <property type="match status" value="1"/>
</dbReference>
<evidence type="ECO:0000313" key="3">
    <source>
        <dbReference type="Proteomes" id="UP000093779"/>
    </source>
</evidence>